<accession>A0A813FL31</accession>
<dbReference type="EMBL" id="CAJNNV010024902">
    <property type="protein sequence ID" value="CAE8611085.1"/>
    <property type="molecule type" value="Genomic_DNA"/>
</dbReference>
<feature type="chain" id="PRO_5032505479" description="Protein xylosyltransferase" evidence="1">
    <location>
        <begin position="16"/>
        <end position="457"/>
    </location>
</feature>
<dbReference type="Proteomes" id="UP000654075">
    <property type="component" value="Unassembled WGS sequence"/>
</dbReference>
<keyword evidence="1" id="KW-0732">Signal</keyword>
<evidence type="ECO:0000313" key="2">
    <source>
        <dbReference type="EMBL" id="CAE8611085.1"/>
    </source>
</evidence>
<name>A0A813FL31_POLGL</name>
<sequence length="457" mass="50304">VLVGLLWATGSVVFAQGTALAEDRQTGPSWPGPPVDYFRASAPEDLKKLFDWFAEDGRLDAVGLRDALNVQQKADGLPLLHEAFAQSLLLQPWKGAARDPGDDWDEAIFIKAFPGVSKFRRLLMREWAFCCLNGAPDCCGTDEARQAAEQLAAALGANDQETSHEEPLPPIPYEFTDFATVPSLISSAGLNELGLGSVCRTEVTSSCDLGPGRAAHEGRDGSADYSHNTNDNYNINNNNNNKQQHRLAVLVTGMRHRYYPLTTFRHVVRPAAQAGYRVDYHAMLDWTAGRWASSAGFSSKWSARHSKSAKAVPNPAFANASQEAFVAYVTRHARQSGARGVRLHLLDPGLDPDPMPPSWRRYMGEGTRSSKHLFSSIIRMKNVEALWNATLAFLRTSGGPEYSHVLWIRDDAHWVSDVNVDLFRDPWVVYSGSLGSLCGTQRSAHVSVHGSRKTMNS</sequence>
<feature type="non-terminal residue" evidence="2">
    <location>
        <position position="1"/>
    </location>
</feature>
<evidence type="ECO:0008006" key="4">
    <source>
        <dbReference type="Google" id="ProtNLM"/>
    </source>
</evidence>
<evidence type="ECO:0000256" key="1">
    <source>
        <dbReference type="SAM" id="SignalP"/>
    </source>
</evidence>
<proteinExistence type="predicted"/>
<feature type="signal peptide" evidence="1">
    <location>
        <begin position="1"/>
        <end position="15"/>
    </location>
</feature>
<comment type="caution">
    <text evidence="2">The sequence shown here is derived from an EMBL/GenBank/DDBJ whole genome shotgun (WGS) entry which is preliminary data.</text>
</comment>
<evidence type="ECO:0000313" key="3">
    <source>
        <dbReference type="Proteomes" id="UP000654075"/>
    </source>
</evidence>
<protein>
    <recommendedName>
        <fullName evidence="4">Protein xylosyltransferase</fullName>
    </recommendedName>
</protein>
<gene>
    <name evidence="2" type="ORF">PGLA1383_LOCUS28894</name>
</gene>
<dbReference type="AlphaFoldDB" id="A0A813FL31"/>
<reference evidence="2" key="1">
    <citation type="submission" date="2021-02" db="EMBL/GenBank/DDBJ databases">
        <authorList>
            <person name="Dougan E. K."/>
            <person name="Rhodes N."/>
            <person name="Thang M."/>
            <person name="Chan C."/>
        </authorList>
    </citation>
    <scope>NUCLEOTIDE SEQUENCE</scope>
</reference>
<organism evidence="2 3">
    <name type="scientific">Polarella glacialis</name>
    <name type="common">Dinoflagellate</name>
    <dbReference type="NCBI Taxonomy" id="89957"/>
    <lineage>
        <taxon>Eukaryota</taxon>
        <taxon>Sar</taxon>
        <taxon>Alveolata</taxon>
        <taxon>Dinophyceae</taxon>
        <taxon>Suessiales</taxon>
        <taxon>Suessiaceae</taxon>
        <taxon>Polarella</taxon>
    </lineage>
</organism>
<keyword evidence="3" id="KW-1185">Reference proteome</keyword>